<dbReference type="AlphaFoldDB" id="A0A2S1LQM9"/>
<evidence type="ECO:0000313" key="2">
    <source>
        <dbReference type="Proteomes" id="UP000244677"/>
    </source>
</evidence>
<dbReference type="EMBL" id="CP020919">
    <property type="protein sequence ID" value="AWG26029.1"/>
    <property type="molecule type" value="Genomic_DNA"/>
</dbReference>
<protein>
    <recommendedName>
        <fullName evidence="3">DUF669 domain-containing protein</fullName>
    </recommendedName>
</protein>
<dbReference type="RefSeq" id="WP_108737567.1">
    <property type="nucleotide sequence ID" value="NZ_CP020919.1"/>
</dbReference>
<gene>
    <name evidence="1" type="ORF">FK004_12735</name>
</gene>
<accession>A0A2S1LQM9</accession>
<dbReference type="OrthoDB" id="963494at2"/>
<sequence length="135" mass="15250">MKNSQTTLVNVKELPNLHLVEASPRELSSEYWTPETPGEYKVGVVLSLKEESYTDDKTGESILLPCIIMLSQNEDQTFSTIRNGSKRLYATIESAIESGELMVESTAVRITFLGKMKNKTNQFLSDKWSVKPLIY</sequence>
<evidence type="ECO:0008006" key="3">
    <source>
        <dbReference type="Google" id="ProtNLM"/>
    </source>
</evidence>
<organism evidence="1 2">
    <name type="scientific">Flavobacterium kingsejongi</name>
    <dbReference type="NCBI Taxonomy" id="1678728"/>
    <lineage>
        <taxon>Bacteria</taxon>
        <taxon>Pseudomonadati</taxon>
        <taxon>Bacteroidota</taxon>
        <taxon>Flavobacteriia</taxon>
        <taxon>Flavobacteriales</taxon>
        <taxon>Flavobacteriaceae</taxon>
        <taxon>Flavobacterium</taxon>
    </lineage>
</organism>
<dbReference type="Proteomes" id="UP000244677">
    <property type="component" value="Chromosome"/>
</dbReference>
<keyword evidence="2" id="KW-1185">Reference proteome</keyword>
<evidence type="ECO:0000313" key="1">
    <source>
        <dbReference type="EMBL" id="AWG26029.1"/>
    </source>
</evidence>
<proteinExistence type="predicted"/>
<reference evidence="1 2" key="1">
    <citation type="submission" date="2017-04" db="EMBL/GenBank/DDBJ databases">
        <title>Complete genome sequence of Flavobacterium kingsejong AJ004.</title>
        <authorList>
            <person name="Lee P.C."/>
        </authorList>
    </citation>
    <scope>NUCLEOTIDE SEQUENCE [LARGE SCALE GENOMIC DNA]</scope>
    <source>
        <strain evidence="1 2">AJ004</strain>
    </source>
</reference>
<dbReference type="KEGG" id="fki:FK004_12735"/>
<name>A0A2S1LQM9_9FLAO</name>